<sequence>MKLFRSGELATDVDPNWAGSLLDEGILPSTRGSYTGIGALRNSDVLTAVSILAGDIGRFPLVVRDRQNDQLVSLENVEYLLNTKVNNRLTAYQWKFSMAVNAILSGNAYSRIIRDPLTGEPAMFEFYAPSQAQIDDSDPAHIVYRFTPYNSGVQKVCQPEDVIHWKFFSYDTIRGRSPLLSLGQEIGLQESGVSTLQKFFADGLKGSIIKAKGKLGADARRKMRQDFEKAQAGASAGAPIIVDDTMEYTPLEVDTNVLNLITSNNYSTAQIAKALRVPAYRLAQNSPNQSVKQLTDDYVQNNLPFYFMPITTEIEMKLLSDTERHKYEISFDTSAVAGMAVDDVVKLKGNGIIMGDEGRSKLGMKATGLPEMNKLESNLNSIFLDQRDQWLAAKARGKGTDSNSNNRD</sequence>
<dbReference type="Pfam" id="PF04860">
    <property type="entry name" value="Phage_portal"/>
    <property type="match status" value="1"/>
</dbReference>
<comment type="caution">
    <text evidence="1">The sequence shown here is derived from an EMBL/GenBank/DDBJ whole genome shotgun (WGS) entry which is preliminary data.</text>
</comment>
<dbReference type="EMBL" id="JBHTOA010000044">
    <property type="protein sequence ID" value="MFD1399848.1"/>
    <property type="molecule type" value="Genomic_DNA"/>
</dbReference>
<dbReference type="InterPro" id="IPR006944">
    <property type="entry name" value="Phage/GTA_portal"/>
</dbReference>
<name>A0ABW4BK01_9LACO</name>
<evidence type="ECO:0000313" key="2">
    <source>
        <dbReference type="Proteomes" id="UP001597199"/>
    </source>
</evidence>
<proteinExistence type="predicted"/>
<accession>A0ABW4BK01</accession>
<reference evidence="2" key="1">
    <citation type="journal article" date="2019" name="Int. J. Syst. Evol. Microbiol.">
        <title>The Global Catalogue of Microorganisms (GCM) 10K type strain sequencing project: providing services to taxonomists for standard genome sequencing and annotation.</title>
        <authorList>
            <consortium name="The Broad Institute Genomics Platform"/>
            <consortium name="The Broad Institute Genome Sequencing Center for Infectious Disease"/>
            <person name="Wu L."/>
            <person name="Ma J."/>
        </authorList>
    </citation>
    <scope>NUCLEOTIDE SEQUENCE [LARGE SCALE GENOMIC DNA]</scope>
    <source>
        <strain evidence="2">CCM 9110</strain>
    </source>
</reference>
<gene>
    <name evidence="1" type="ORF">ACFQ41_11060</name>
</gene>
<dbReference type="RefSeq" id="WP_204119877.1">
    <property type="nucleotide sequence ID" value="NZ_BOLV01000035.1"/>
</dbReference>
<dbReference type="Proteomes" id="UP001597199">
    <property type="component" value="Unassembled WGS sequence"/>
</dbReference>
<dbReference type="InterPro" id="IPR006427">
    <property type="entry name" value="Portal_HK97"/>
</dbReference>
<dbReference type="NCBIfam" id="TIGR01537">
    <property type="entry name" value="portal_HK97"/>
    <property type="match status" value="1"/>
</dbReference>
<organism evidence="1 2">
    <name type="scientific">Lacticaseibacillus suilingensis</name>
    <dbReference type="NCBI Taxonomy" id="2799577"/>
    <lineage>
        <taxon>Bacteria</taxon>
        <taxon>Bacillati</taxon>
        <taxon>Bacillota</taxon>
        <taxon>Bacilli</taxon>
        <taxon>Lactobacillales</taxon>
        <taxon>Lactobacillaceae</taxon>
        <taxon>Lacticaseibacillus</taxon>
    </lineage>
</organism>
<keyword evidence="2" id="KW-1185">Reference proteome</keyword>
<evidence type="ECO:0000313" key="1">
    <source>
        <dbReference type="EMBL" id="MFD1399848.1"/>
    </source>
</evidence>
<protein>
    <submittedName>
        <fullName evidence="1">Phage portal protein</fullName>
    </submittedName>
</protein>